<organism evidence="3 4">
    <name type="scientific">Candidatus Kaiserbacteria bacterium RIFCSPHIGHO2_02_FULL_56_30</name>
    <dbReference type="NCBI Taxonomy" id="1798499"/>
    <lineage>
        <taxon>Bacteria</taxon>
        <taxon>Candidatus Kaiseribacteriota</taxon>
    </lineage>
</organism>
<dbReference type="AlphaFoldDB" id="A0A1F6E1Z2"/>
<evidence type="ECO:0008006" key="5">
    <source>
        <dbReference type="Google" id="ProtNLM"/>
    </source>
</evidence>
<dbReference type="InterPro" id="IPR035093">
    <property type="entry name" value="RelE/ParE_toxin_dom_sf"/>
</dbReference>
<dbReference type="EMBL" id="MFLM01000028">
    <property type="protein sequence ID" value="OGG67709.1"/>
    <property type="molecule type" value="Genomic_DNA"/>
</dbReference>
<name>A0A1F6E1Z2_9BACT</name>
<dbReference type="Proteomes" id="UP000177107">
    <property type="component" value="Unassembled WGS sequence"/>
</dbReference>
<reference evidence="3 4" key="1">
    <citation type="journal article" date="2016" name="Nat. Commun.">
        <title>Thousands of microbial genomes shed light on interconnected biogeochemical processes in an aquifer system.</title>
        <authorList>
            <person name="Anantharaman K."/>
            <person name="Brown C.T."/>
            <person name="Hug L.A."/>
            <person name="Sharon I."/>
            <person name="Castelle C.J."/>
            <person name="Probst A.J."/>
            <person name="Thomas B.C."/>
            <person name="Singh A."/>
            <person name="Wilkins M.J."/>
            <person name="Karaoz U."/>
            <person name="Brodie E.L."/>
            <person name="Williams K.H."/>
            <person name="Hubbard S.S."/>
            <person name="Banfield J.F."/>
        </authorList>
    </citation>
    <scope>NUCLEOTIDE SEQUENCE [LARGE SCALE GENOMIC DNA]</scope>
</reference>
<protein>
    <recommendedName>
        <fullName evidence="5">Addiction module antitoxin RelB</fullName>
    </recommendedName>
</protein>
<comment type="caution">
    <text evidence="3">The sequence shown here is derived from an EMBL/GenBank/DDBJ whole genome shotgun (WGS) entry which is preliminary data.</text>
</comment>
<dbReference type="PANTHER" id="PTHR35601:SF1">
    <property type="entry name" value="TOXIN RELE"/>
    <property type="match status" value="1"/>
</dbReference>
<dbReference type="STRING" id="1798499.A3C95_00525"/>
<comment type="similarity">
    <text evidence="1">Belongs to the RelE toxin family.</text>
</comment>
<evidence type="ECO:0000256" key="1">
    <source>
        <dbReference type="ARBA" id="ARBA00006226"/>
    </source>
</evidence>
<sequence>MALSEFATEYSPIVVTRDIPALDTFWRKAVRSAIKEKLMTQPDVFGSPLRQSLKGFWKLRVGDYRVVYKTRGRKVTIFAILHRERIYQEMQKRMIV</sequence>
<dbReference type="PANTHER" id="PTHR35601">
    <property type="entry name" value="TOXIN RELE"/>
    <property type="match status" value="1"/>
</dbReference>
<dbReference type="InterPro" id="IPR007712">
    <property type="entry name" value="RelE/ParE_toxin"/>
</dbReference>
<evidence type="ECO:0000256" key="2">
    <source>
        <dbReference type="ARBA" id="ARBA00022649"/>
    </source>
</evidence>
<proteinExistence type="inferred from homology"/>
<accession>A0A1F6E1Z2</accession>
<evidence type="ECO:0000313" key="3">
    <source>
        <dbReference type="EMBL" id="OGG67709.1"/>
    </source>
</evidence>
<dbReference type="Pfam" id="PF05016">
    <property type="entry name" value="ParE_toxin"/>
    <property type="match status" value="1"/>
</dbReference>
<gene>
    <name evidence="3" type="ORF">A3C95_00525</name>
</gene>
<dbReference type="Gene3D" id="3.30.2310.20">
    <property type="entry name" value="RelE-like"/>
    <property type="match status" value="1"/>
</dbReference>
<dbReference type="SUPFAM" id="SSF143011">
    <property type="entry name" value="RelE-like"/>
    <property type="match status" value="1"/>
</dbReference>
<keyword evidence="2" id="KW-1277">Toxin-antitoxin system</keyword>
<evidence type="ECO:0000313" key="4">
    <source>
        <dbReference type="Proteomes" id="UP000177107"/>
    </source>
</evidence>